<evidence type="ECO:0000313" key="6">
    <source>
        <dbReference type="EMBL" id="PAV90838.1"/>
    </source>
</evidence>
<accession>A0A2A2LXF0</accession>
<dbReference type="OrthoDB" id="2019572at2759"/>
<keyword evidence="2" id="KW-0328">Glycosyltransferase</keyword>
<evidence type="ECO:0000256" key="2">
    <source>
        <dbReference type="ARBA" id="ARBA00022676"/>
    </source>
</evidence>
<dbReference type="GO" id="GO:0016020">
    <property type="term" value="C:membrane"/>
    <property type="evidence" value="ECO:0007669"/>
    <property type="project" value="UniProtKB-SubCell"/>
</dbReference>
<dbReference type="Proteomes" id="UP000218231">
    <property type="component" value="Unassembled WGS sequence"/>
</dbReference>
<evidence type="ECO:0000256" key="1">
    <source>
        <dbReference type="ARBA" id="ARBA00004606"/>
    </source>
</evidence>
<evidence type="ECO:0008006" key="8">
    <source>
        <dbReference type="Google" id="ProtNLM"/>
    </source>
</evidence>
<evidence type="ECO:0000256" key="3">
    <source>
        <dbReference type="ARBA" id="ARBA00022679"/>
    </source>
</evidence>
<keyword evidence="5" id="KW-0325">Glycoprotein</keyword>
<dbReference type="EMBL" id="LIAE01006351">
    <property type="protein sequence ID" value="PAV90838.1"/>
    <property type="molecule type" value="Genomic_DNA"/>
</dbReference>
<gene>
    <name evidence="6" type="ORF">WR25_06275</name>
</gene>
<dbReference type="PANTHER" id="PTHR46671:SF2">
    <property type="entry name" value="GLYCOSYLATION RELATED"/>
    <property type="match status" value="1"/>
</dbReference>
<dbReference type="InterPro" id="IPR003406">
    <property type="entry name" value="Glyco_trans_14"/>
</dbReference>
<name>A0A2A2LXF0_9BILA</name>
<evidence type="ECO:0000256" key="4">
    <source>
        <dbReference type="ARBA" id="ARBA00023136"/>
    </source>
</evidence>
<dbReference type="AlphaFoldDB" id="A0A2A2LXF0"/>
<dbReference type="Pfam" id="PF02485">
    <property type="entry name" value="Branch"/>
    <property type="match status" value="1"/>
</dbReference>
<dbReference type="PANTHER" id="PTHR46671">
    <property type="entry name" value="PROTEIN CBG11221"/>
    <property type="match status" value="1"/>
</dbReference>
<proteinExistence type="predicted"/>
<evidence type="ECO:0000313" key="7">
    <source>
        <dbReference type="Proteomes" id="UP000218231"/>
    </source>
</evidence>
<keyword evidence="3" id="KW-0808">Transferase</keyword>
<reference evidence="6 7" key="1">
    <citation type="journal article" date="2017" name="Curr. Biol.">
        <title>Genome architecture and evolution of a unichromosomal asexual nematode.</title>
        <authorList>
            <person name="Fradin H."/>
            <person name="Zegar C."/>
            <person name="Gutwein M."/>
            <person name="Lucas J."/>
            <person name="Kovtun M."/>
            <person name="Corcoran D."/>
            <person name="Baugh L.R."/>
            <person name="Kiontke K."/>
            <person name="Gunsalus K."/>
            <person name="Fitch D.H."/>
            <person name="Piano F."/>
        </authorList>
    </citation>
    <scope>NUCLEOTIDE SEQUENCE [LARGE SCALE GENOMIC DNA]</scope>
    <source>
        <strain evidence="6">PF1309</strain>
    </source>
</reference>
<dbReference type="STRING" id="2018661.A0A2A2LXF0"/>
<comment type="caution">
    <text evidence="6">The sequence shown here is derived from an EMBL/GenBank/DDBJ whole genome shotgun (WGS) entry which is preliminary data.</text>
</comment>
<keyword evidence="4" id="KW-0472">Membrane</keyword>
<organism evidence="6 7">
    <name type="scientific">Diploscapter pachys</name>
    <dbReference type="NCBI Taxonomy" id="2018661"/>
    <lineage>
        <taxon>Eukaryota</taxon>
        <taxon>Metazoa</taxon>
        <taxon>Ecdysozoa</taxon>
        <taxon>Nematoda</taxon>
        <taxon>Chromadorea</taxon>
        <taxon>Rhabditida</taxon>
        <taxon>Rhabditina</taxon>
        <taxon>Rhabditomorpha</taxon>
        <taxon>Rhabditoidea</taxon>
        <taxon>Rhabditidae</taxon>
        <taxon>Diploscapter</taxon>
    </lineage>
</organism>
<protein>
    <recommendedName>
        <fullName evidence="8">Methyltransferase FkbM domain-containing protein</fullName>
    </recommendedName>
</protein>
<keyword evidence="7" id="KW-1185">Reference proteome</keyword>
<dbReference type="GO" id="GO:0016757">
    <property type="term" value="F:glycosyltransferase activity"/>
    <property type="evidence" value="ECO:0007669"/>
    <property type="project" value="UniProtKB-KW"/>
</dbReference>
<evidence type="ECO:0000256" key="5">
    <source>
        <dbReference type="ARBA" id="ARBA00023180"/>
    </source>
</evidence>
<sequence length="569" mass="66885">MKQYSDCGRLTIFEDHQLDMDCDSVRRRVMGNNVYSKLNRPIVIIRNIYTSYPMQEAFMSLSYHPENSYCFVMDSKSNATFTYKMKKLARCFDNIYISDKTYDFDSSGHYQDYAHFDCLRISLEKDKNWNHALLLQNYDLIIKTPSELSSISEIFNGTHIFGLRGPPRLARYDRYADWSAKGLKIWKNESGKLALQLKSSLLLGDGYNEVFVSRNLIQAIFDELNVDNLLERFNDMSRYGIDEQFLQTMIINSWLGLPDQLPYHCERRMQEFGRYSHFHNGWIEIFRHLDLHATLYDGCKSGKSRHGICLMGVEYLPRLGEMEHLLGNKPHPEFDFGTMMCVGEYLHDIEFGKRTRHINWALYENSVQLWPELQGIITICDQTVKDILKFRDFENLDEVKYHILPTNPDSKSVIVTIGIGNDVKAEEGMKAALKPGTSKFYGVDPIYKGNNDLYRRVGNFYSFGISSESGMQKIIDQILFDAENSEYKMMHLLYENGRLDQANITICQFNMELHEPDDHKKRQIHDFLFRILKDRRYAFFKAFQSNHLRLYFFNFQSDYCVKKYTHLIV</sequence>
<comment type="subcellular location">
    <subcellularLocation>
        <location evidence="1">Membrane</location>
        <topology evidence="1">Single-pass type II membrane protein</topology>
    </subcellularLocation>
</comment>